<evidence type="ECO:0000313" key="3">
    <source>
        <dbReference type="Proteomes" id="UP000324748"/>
    </source>
</evidence>
<proteinExistence type="predicted"/>
<dbReference type="Proteomes" id="UP000324748">
    <property type="component" value="Unassembled WGS sequence"/>
</dbReference>
<dbReference type="EMBL" id="VSWC01000054">
    <property type="protein sequence ID" value="KAA1100207.1"/>
    <property type="molecule type" value="Genomic_DNA"/>
</dbReference>
<dbReference type="AlphaFoldDB" id="A0A5B0PF37"/>
<gene>
    <name evidence="2" type="ORF">PGT21_031671</name>
</gene>
<feature type="region of interest" description="Disordered" evidence="1">
    <location>
        <begin position="80"/>
        <end position="100"/>
    </location>
</feature>
<organism evidence="2 3">
    <name type="scientific">Puccinia graminis f. sp. tritici</name>
    <dbReference type="NCBI Taxonomy" id="56615"/>
    <lineage>
        <taxon>Eukaryota</taxon>
        <taxon>Fungi</taxon>
        <taxon>Dikarya</taxon>
        <taxon>Basidiomycota</taxon>
        <taxon>Pucciniomycotina</taxon>
        <taxon>Pucciniomycetes</taxon>
        <taxon>Pucciniales</taxon>
        <taxon>Pucciniaceae</taxon>
        <taxon>Puccinia</taxon>
    </lineage>
</organism>
<evidence type="ECO:0000256" key="1">
    <source>
        <dbReference type="SAM" id="MobiDB-lite"/>
    </source>
</evidence>
<keyword evidence="3" id="KW-1185">Reference proteome</keyword>
<reference evidence="2 3" key="1">
    <citation type="submission" date="2019-05" db="EMBL/GenBank/DDBJ databases">
        <title>Emergence of the Ug99 lineage of the wheat stem rust pathogen through somatic hybridization.</title>
        <authorList>
            <person name="Li F."/>
            <person name="Upadhyaya N.M."/>
            <person name="Sperschneider J."/>
            <person name="Matny O."/>
            <person name="Nguyen-Phuc H."/>
            <person name="Mago R."/>
            <person name="Raley C."/>
            <person name="Miller M.E."/>
            <person name="Silverstein K.A.T."/>
            <person name="Henningsen E."/>
            <person name="Hirsch C.D."/>
            <person name="Visser B."/>
            <person name="Pretorius Z.A."/>
            <person name="Steffenson B.J."/>
            <person name="Schwessinger B."/>
            <person name="Dodds P.N."/>
            <person name="Figueroa M."/>
        </authorList>
    </citation>
    <scope>NUCLEOTIDE SEQUENCE [LARGE SCALE GENOMIC DNA]</scope>
    <source>
        <strain evidence="2">21-0</strain>
    </source>
</reference>
<comment type="caution">
    <text evidence="2">The sequence shown here is derived from an EMBL/GenBank/DDBJ whole genome shotgun (WGS) entry which is preliminary data.</text>
</comment>
<name>A0A5B0PF37_PUCGR</name>
<accession>A0A5B0PF37</accession>
<protein>
    <submittedName>
        <fullName evidence="2">Uncharacterized protein</fullName>
    </submittedName>
</protein>
<evidence type="ECO:0000313" key="2">
    <source>
        <dbReference type="EMBL" id="KAA1100207.1"/>
    </source>
</evidence>
<sequence length="100" mass="11061">MIINCLLQHARLIECPLTLHFPAILGQFAISLLASFQRTLPSHPGQSHSYSAYVFSKLPPLPALLKDHYTARLERRAPKPHLLPHPIDISPPVNSPALAS</sequence>